<evidence type="ECO:0000313" key="2">
    <source>
        <dbReference type="EMBL" id="MDC2890385.1"/>
    </source>
</evidence>
<dbReference type="RefSeq" id="WP_272181597.1">
    <property type="nucleotide sequence ID" value="NZ_JAQOMS010000002.1"/>
</dbReference>
<gene>
    <name evidence="2" type="ORF">PN838_18510</name>
</gene>
<feature type="signal peptide" evidence="1">
    <location>
        <begin position="1"/>
        <end position="20"/>
    </location>
</feature>
<dbReference type="SUPFAM" id="SSF111364">
    <property type="entry name" value="Tsx-like channel"/>
    <property type="match status" value="1"/>
</dbReference>
<dbReference type="EMBL" id="JAQOMS010000002">
    <property type="protein sequence ID" value="MDC2890385.1"/>
    <property type="molecule type" value="Genomic_DNA"/>
</dbReference>
<accession>A0ABT5FFQ2</accession>
<keyword evidence="3" id="KW-1185">Reference proteome</keyword>
<organism evidence="2 3">
    <name type="scientific">Psychrosphaera algicola</name>
    <dbReference type="NCBI Taxonomy" id="3023714"/>
    <lineage>
        <taxon>Bacteria</taxon>
        <taxon>Pseudomonadati</taxon>
        <taxon>Pseudomonadota</taxon>
        <taxon>Gammaproteobacteria</taxon>
        <taxon>Alteromonadales</taxon>
        <taxon>Pseudoalteromonadaceae</taxon>
        <taxon>Psychrosphaera</taxon>
    </lineage>
</organism>
<reference evidence="2 3" key="1">
    <citation type="submission" date="2023-01" db="EMBL/GenBank/DDBJ databases">
        <title>Psychrosphaera sp. nov., isolated from marine algae.</title>
        <authorList>
            <person name="Bayburt H."/>
            <person name="Choi B.J."/>
            <person name="Kim J.M."/>
            <person name="Choi D.G."/>
            <person name="Jeon C.O."/>
        </authorList>
    </citation>
    <scope>NUCLEOTIDE SEQUENCE [LARGE SCALE GENOMIC DNA]</scope>
    <source>
        <strain evidence="2 3">G1-22</strain>
    </source>
</reference>
<dbReference type="Proteomes" id="UP001528411">
    <property type="component" value="Unassembled WGS sequence"/>
</dbReference>
<dbReference type="InterPro" id="IPR036777">
    <property type="entry name" value="Channel_Tsx-like_sf"/>
</dbReference>
<dbReference type="Gene3D" id="2.40.230.20">
    <property type="entry name" value="Nucleoside-specific channel-forming protein, Tsx-like"/>
    <property type="match status" value="1"/>
</dbReference>
<keyword evidence="1" id="KW-0732">Signal</keyword>
<feature type="chain" id="PRO_5046704462" evidence="1">
    <location>
        <begin position="21"/>
        <end position="101"/>
    </location>
</feature>
<name>A0ABT5FFQ2_9GAMM</name>
<protein>
    <submittedName>
        <fullName evidence="2">Uncharacterized protein</fullName>
    </submittedName>
</protein>
<evidence type="ECO:0000256" key="1">
    <source>
        <dbReference type="SAM" id="SignalP"/>
    </source>
</evidence>
<evidence type="ECO:0000313" key="3">
    <source>
        <dbReference type="Proteomes" id="UP001528411"/>
    </source>
</evidence>
<sequence>MKTILLSLMTFILFSAPSMAKTKWSDFSLSYLKGSDYELGDNKREVISFEYANGSTWGDTFMFFDRLISDNGDVETYGEYNSRFHVKNSMVLLKTFMLQAL</sequence>
<comment type="caution">
    <text evidence="2">The sequence shown here is derived from an EMBL/GenBank/DDBJ whole genome shotgun (WGS) entry which is preliminary data.</text>
</comment>
<proteinExistence type="predicted"/>